<comment type="caution">
    <text evidence="1">The sequence shown here is derived from an EMBL/GenBank/DDBJ whole genome shotgun (WGS) entry which is preliminary data.</text>
</comment>
<reference evidence="1 2" key="1">
    <citation type="submission" date="2017-11" db="EMBL/GenBank/DDBJ databases">
        <title>The genome of Rhizophagus clarus HR1 reveals common genetic basis of auxotrophy among arbuscular mycorrhizal fungi.</title>
        <authorList>
            <person name="Kobayashi Y."/>
        </authorList>
    </citation>
    <scope>NUCLEOTIDE SEQUENCE [LARGE SCALE GENOMIC DNA]</scope>
    <source>
        <strain evidence="1 2">HR1</strain>
    </source>
</reference>
<evidence type="ECO:0000313" key="2">
    <source>
        <dbReference type="Proteomes" id="UP000247702"/>
    </source>
</evidence>
<dbReference type="Proteomes" id="UP000247702">
    <property type="component" value="Unassembled WGS sequence"/>
</dbReference>
<proteinExistence type="predicted"/>
<organism evidence="1 2">
    <name type="scientific">Rhizophagus clarus</name>
    <dbReference type="NCBI Taxonomy" id="94130"/>
    <lineage>
        <taxon>Eukaryota</taxon>
        <taxon>Fungi</taxon>
        <taxon>Fungi incertae sedis</taxon>
        <taxon>Mucoromycota</taxon>
        <taxon>Glomeromycotina</taxon>
        <taxon>Glomeromycetes</taxon>
        <taxon>Glomerales</taxon>
        <taxon>Glomeraceae</taxon>
        <taxon>Rhizophagus</taxon>
    </lineage>
</organism>
<name>A0A2Z6Q872_9GLOM</name>
<sequence length="67" mass="8414">MDPILIRHSLYLEFELKHKLLIEHRILFCIKTLCEMQNRFYMNYIFTRIILWEFTRSLHRLNIMRTG</sequence>
<gene>
    <name evidence="1" type="ORF">RclHR1_12780007</name>
</gene>
<accession>A0A2Z6Q872</accession>
<dbReference type="AlphaFoldDB" id="A0A2Z6Q872"/>
<dbReference type="EMBL" id="BEXD01000311">
    <property type="protein sequence ID" value="GBB86353.1"/>
    <property type="molecule type" value="Genomic_DNA"/>
</dbReference>
<evidence type="ECO:0000313" key="1">
    <source>
        <dbReference type="EMBL" id="GBB86353.1"/>
    </source>
</evidence>
<keyword evidence="2" id="KW-1185">Reference proteome</keyword>
<protein>
    <submittedName>
        <fullName evidence="1">Uncharacterized protein</fullName>
    </submittedName>
</protein>